<evidence type="ECO:0000259" key="8">
    <source>
        <dbReference type="Pfam" id="PF10502"/>
    </source>
</evidence>
<comment type="subcellular location">
    <subcellularLocation>
        <location evidence="2">Cell membrane</location>
        <topology evidence="2">Single-pass type II membrane protein</topology>
    </subcellularLocation>
    <subcellularLocation>
        <location evidence="6">Membrane</location>
        <topology evidence="6">Single-pass type II membrane protein</topology>
    </subcellularLocation>
</comment>
<dbReference type="Proteomes" id="UP001316189">
    <property type="component" value="Chromosome"/>
</dbReference>
<protein>
    <recommendedName>
        <fullName evidence="4 6">Signal peptidase I</fullName>
        <ecNumber evidence="4 6">3.4.21.89</ecNumber>
    </recommendedName>
</protein>
<dbReference type="InterPro" id="IPR019758">
    <property type="entry name" value="Pept_S26A_signal_pept_1_CS"/>
</dbReference>
<dbReference type="GO" id="GO:0009003">
    <property type="term" value="F:signal peptidase activity"/>
    <property type="evidence" value="ECO:0007669"/>
    <property type="project" value="UniProtKB-EC"/>
</dbReference>
<organism evidence="9 10">
    <name type="scientific">Cellulomonas chengniuliangii</name>
    <dbReference type="NCBI Taxonomy" id="2968084"/>
    <lineage>
        <taxon>Bacteria</taxon>
        <taxon>Bacillati</taxon>
        <taxon>Actinomycetota</taxon>
        <taxon>Actinomycetes</taxon>
        <taxon>Micrococcales</taxon>
        <taxon>Cellulomonadaceae</taxon>
        <taxon>Cellulomonas</taxon>
    </lineage>
</organism>
<dbReference type="InterPro" id="IPR000223">
    <property type="entry name" value="Pept_S26A_signal_pept_1"/>
</dbReference>
<evidence type="ECO:0000256" key="5">
    <source>
        <dbReference type="ARBA" id="ARBA00022801"/>
    </source>
</evidence>
<dbReference type="Gene3D" id="2.10.109.10">
    <property type="entry name" value="Umud Fragment, subunit A"/>
    <property type="match status" value="1"/>
</dbReference>
<dbReference type="PROSITE" id="PS00761">
    <property type="entry name" value="SPASE_I_3"/>
    <property type="match status" value="1"/>
</dbReference>
<dbReference type="Pfam" id="PF10502">
    <property type="entry name" value="Peptidase_S26"/>
    <property type="match status" value="1"/>
</dbReference>
<evidence type="ECO:0000256" key="6">
    <source>
        <dbReference type="RuleBase" id="RU362042"/>
    </source>
</evidence>
<dbReference type="SUPFAM" id="SSF51306">
    <property type="entry name" value="LexA/Signal peptidase"/>
    <property type="match status" value="1"/>
</dbReference>
<dbReference type="NCBIfam" id="TIGR02227">
    <property type="entry name" value="sigpep_I_bact"/>
    <property type="match status" value="1"/>
</dbReference>
<keyword evidence="6" id="KW-0472">Membrane</keyword>
<feature type="compositionally biased region" description="Basic and acidic residues" evidence="7">
    <location>
        <begin position="1"/>
        <end position="12"/>
    </location>
</feature>
<dbReference type="InterPro" id="IPR036286">
    <property type="entry name" value="LexA/Signal_pep-like_sf"/>
</dbReference>
<accession>A0ABY5KUM4</accession>
<evidence type="ECO:0000256" key="2">
    <source>
        <dbReference type="ARBA" id="ARBA00004401"/>
    </source>
</evidence>
<dbReference type="PANTHER" id="PTHR43390">
    <property type="entry name" value="SIGNAL PEPTIDASE I"/>
    <property type="match status" value="1"/>
</dbReference>
<evidence type="ECO:0000256" key="1">
    <source>
        <dbReference type="ARBA" id="ARBA00000677"/>
    </source>
</evidence>
<dbReference type="CDD" id="cd06530">
    <property type="entry name" value="S26_SPase_I"/>
    <property type="match status" value="1"/>
</dbReference>
<keyword evidence="5 6" id="KW-0378">Hydrolase</keyword>
<keyword evidence="6" id="KW-0812">Transmembrane</keyword>
<gene>
    <name evidence="9" type="primary">lepB</name>
    <name evidence="9" type="ORF">NP064_10375</name>
</gene>
<feature type="region of interest" description="Disordered" evidence="7">
    <location>
        <begin position="1"/>
        <end position="24"/>
    </location>
</feature>
<comment type="catalytic activity">
    <reaction evidence="1 6">
        <text>Cleavage of hydrophobic, N-terminal signal or leader sequences from secreted and periplasmic proteins.</text>
        <dbReference type="EC" id="3.4.21.89"/>
    </reaction>
</comment>
<keyword evidence="10" id="KW-1185">Reference proteome</keyword>
<dbReference type="EC" id="3.4.21.89" evidence="4 6"/>
<feature type="domain" description="Peptidase S26" evidence="8">
    <location>
        <begin position="32"/>
        <end position="225"/>
    </location>
</feature>
<keyword evidence="6" id="KW-1133">Transmembrane helix</keyword>
<reference evidence="9 10" key="1">
    <citation type="submission" date="2022-07" db="EMBL/GenBank/DDBJ databases">
        <title>Novel species in genus cellulomonas.</title>
        <authorList>
            <person name="Ye L."/>
        </authorList>
    </citation>
    <scope>NUCLEOTIDE SEQUENCE [LARGE SCALE GENOMIC DNA]</scope>
    <source>
        <strain evidence="10">zg-Y338</strain>
    </source>
</reference>
<evidence type="ECO:0000256" key="7">
    <source>
        <dbReference type="SAM" id="MobiDB-lite"/>
    </source>
</evidence>
<dbReference type="PANTHER" id="PTHR43390:SF1">
    <property type="entry name" value="CHLOROPLAST PROCESSING PEPTIDASE"/>
    <property type="match status" value="1"/>
</dbReference>
<dbReference type="RefSeq" id="WP_227569739.1">
    <property type="nucleotide sequence ID" value="NZ_CP101988.1"/>
</dbReference>
<evidence type="ECO:0000313" key="9">
    <source>
        <dbReference type="EMBL" id="UUI74221.1"/>
    </source>
</evidence>
<sequence length="247" mass="26357">MTSQRAPERGPSESEAAGTQQPRRSTGAVWLRETAIILVSAFILSFLVKTFLVQAFFIPSASMEDTLVEGDRVLVSKLTPGPFELHRGDIVVFKDPGGWLPSSPRAERGAVAEKVNQALTWIGLLPQDSGEHLIKRVVGLPGDQVASEGSGAPVTVNGEPIDEPYLAEGVAPSDNSFDITVPPGSVWVMGDNRSDSADSRFHLGDPGGGSVPIDNVVGMTFVKVWPLDRMGLLRNPSEAYAEVPDPS</sequence>
<feature type="transmembrane region" description="Helical" evidence="6">
    <location>
        <begin position="35"/>
        <end position="58"/>
    </location>
</feature>
<name>A0ABY5KUM4_9CELL</name>
<proteinExistence type="inferred from homology"/>
<evidence type="ECO:0000256" key="4">
    <source>
        <dbReference type="ARBA" id="ARBA00013208"/>
    </source>
</evidence>
<comment type="similarity">
    <text evidence="3 6">Belongs to the peptidase S26 family.</text>
</comment>
<dbReference type="EMBL" id="CP101988">
    <property type="protein sequence ID" value="UUI74221.1"/>
    <property type="molecule type" value="Genomic_DNA"/>
</dbReference>
<keyword evidence="6" id="KW-0645">Protease</keyword>
<dbReference type="InterPro" id="IPR019533">
    <property type="entry name" value="Peptidase_S26"/>
</dbReference>
<dbReference type="PRINTS" id="PR00727">
    <property type="entry name" value="LEADERPTASE"/>
</dbReference>
<evidence type="ECO:0000256" key="3">
    <source>
        <dbReference type="ARBA" id="ARBA00009370"/>
    </source>
</evidence>
<evidence type="ECO:0000313" key="10">
    <source>
        <dbReference type="Proteomes" id="UP001316189"/>
    </source>
</evidence>